<dbReference type="RefSeq" id="XP_064854627.1">
    <property type="nucleotide sequence ID" value="XM_064998555.1"/>
</dbReference>
<evidence type="ECO:0000256" key="2">
    <source>
        <dbReference type="ARBA" id="ARBA00013056"/>
    </source>
</evidence>
<dbReference type="AlphaFoldDB" id="A0AAV5QSD3"/>
<name>A0AAV5QSD3_9ASCO</name>
<dbReference type="SUPFAM" id="SSF69500">
    <property type="entry name" value="DTD-like"/>
    <property type="match status" value="1"/>
</dbReference>
<comment type="catalytic activity">
    <reaction evidence="4">
        <text>glycyl-tRNA(Ala) + H2O = tRNA(Ala) + glycine + H(+)</text>
        <dbReference type="Rhea" id="RHEA:53744"/>
        <dbReference type="Rhea" id="RHEA-COMP:9657"/>
        <dbReference type="Rhea" id="RHEA-COMP:13640"/>
        <dbReference type="ChEBI" id="CHEBI:15377"/>
        <dbReference type="ChEBI" id="CHEBI:15378"/>
        <dbReference type="ChEBI" id="CHEBI:57305"/>
        <dbReference type="ChEBI" id="CHEBI:78442"/>
        <dbReference type="ChEBI" id="CHEBI:78522"/>
        <dbReference type="EC" id="3.1.1.96"/>
    </reaction>
</comment>
<comment type="catalytic activity">
    <reaction evidence="5">
        <text>a D-aminoacyl-tRNA + H2O = a tRNA + a D-alpha-amino acid + H(+)</text>
        <dbReference type="Rhea" id="RHEA:13953"/>
        <dbReference type="Rhea" id="RHEA-COMP:10123"/>
        <dbReference type="Rhea" id="RHEA-COMP:10124"/>
        <dbReference type="ChEBI" id="CHEBI:15377"/>
        <dbReference type="ChEBI" id="CHEBI:15378"/>
        <dbReference type="ChEBI" id="CHEBI:59871"/>
        <dbReference type="ChEBI" id="CHEBI:78442"/>
        <dbReference type="ChEBI" id="CHEBI:79333"/>
        <dbReference type="EC" id="3.1.1.96"/>
    </reaction>
</comment>
<reference evidence="7 8" key="1">
    <citation type="journal article" date="2023" name="Elife">
        <title>Identification of key yeast species and microbe-microbe interactions impacting larval growth of Drosophila in the wild.</title>
        <authorList>
            <person name="Mure A."/>
            <person name="Sugiura Y."/>
            <person name="Maeda R."/>
            <person name="Honda K."/>
            <person name="Sakurai N."/>
            <person name="Takahashi Y."/>
            <person name="Watada M."/>
            <person name="Katoh T."/>
            <person name="Gotoh A."/>
            <person name="Gotoh Y."/>
            <person name="Taniguchi I."/>
            <person name="Nakamura K."/>
            <person name="Hayashi T."/>
            <person name="Katayama T."/>
            <person name="Uemura T."/>
            <person name="Hattori Y."/>
        </authorList>
    </citation>
    <scope>NUCLEOTIDE SEQUENCE [LARGE SCALE GENOMIC DNA]</scope>
    <source>
        <strain evidence="7 8">SC-9</strain>
    </source>
</reference>
<organism evidence="7 8">
    <name type="scientific">Saccharomycopsis crataegensis</name>
    <dbReference type="NCBI Taxonomy" id="43959"/>
    <lineage>
        <taxon>Eukaryota</taxon>
        <taxon>Fungi</taxon>
        <taxon>Dikarya</taxon>
        <taxon>Ascomycota</taxon>
        <taxon>Saccharomycotina</taxon>
        <taxon>Saccharomycetes</taxon>
        <taxon>Saccharomycopsidaceae</taxon>
        <taxon>Saccharomycopsis</taxon>
    </lineage>
</organism>
<keyword evidence="6" id="KW-0820">tRNA-binding</keyword>
<comment type="caution">
    <text evidence="7">The sequence shown here is derived from an EMBL/GenBank/DDBJ whole genome shotgun (WGS) entry which is preliminary data.</text>
</comment>
<dbReference type="HAMAP" id="MF_00518">
    <property type="entry name" value="Deacylase_Dtd"/>
    <property type="match status" value="1"/>
</dbReference>
<evidence type="ECO:0000256" key="6">
    <source>
        <dbReference type="RuleBase" id="RU003470"/>
    </source>
</evidence>
<dbReference type="Proteomes" id="UP001360560">
    <property type="component" value="Unassembled WGS sequence"/>
</dbReference>
<comment type="similarity">
    <text evidence="1 6">Belongs to the DTD family.</text>
</comment>
<evidence type="ECO:0000256" key="5">
    <source>
        <dbReference type="ARBA" id="ARBA00048018"/>
    </source>
</evidence>
<dbReference type="PANTHER" id="PTHR10472:SF5">
    <property type="entry name" value="D-AMINOACYL-TRNA DEACYLASE 1"/>
    <property type="match status" value="1"/>
</dbReference>
<dbReference type="GeneID" id="90075606"/>
<evidence type="ECO:0000256" key="4">
    <source>
        <dbReference type="ARBA" id="ARBA00047676"/>
    </source>
</evidence>
<comment type="subcellular location">
    <subcellularLocation>
        <location evidence="6">Cytoplasm</location>
    </subcellularLocation>
</comment>
<evidence type="ECO:0000313" key="8">
    <source>
        <dbReference type="Proteomes" id="UP001360560"/>
    </source>
</evidence>
<protein>
    <recommendedName>
        <fullName evidence="3 6">D-aminoacyl-tRNA deacylase</fullName>
        <ecNumber evidence="2 6">3.1.1.96</ecNumber>
    </recommendedName>
</protein>
<proteinExistence type="inferred from homology"/>
<dbReference type="CDD" id="cd00563">
    <property type="entry name" value="Dtyr_deacylase"/>
    <property type="match status" value="1"/>
</dbReference>
<dbReference type="InterPro" id="IPR003732">
    <property type="entry name" value="Daa-tRNA_deacyls_DTD"/>
</dbReference>
<sequence>MKIVIQKVTRASVTVENQVISSIQKGLMLLVGISVNDTKEDADKLCKKVVNLRLFEDEVDGKFWKKSVKEINGEILSVSQFTLMAKTRKGTKPDFHLAQKGEIAKELYDYFLGLMRSEVGENNVKDGQFGAMMDVSLNNDGPVTILLDSQENK</sequence>
<dbReference type="GO" id="GO:0005737">
    <property type="term" value="C:cytoplasm"/>
    <property type="evidence" value="ECO:0007669"/>
    <property type="project" value="UniProtKB-SubCell"/>
</dbReference>
<dbReference type="GO" id="GO:0000049">
    <property type="term" value="F:tRNA binding"/>
    <property type="evidence" value="ECO:0007669"/>
    <property type="project" value="UniProtKB-KW"/>
</dbReference>
<dbReference type="GO" id="GO:0051500">
    <property type="term" value="F:D-tyrosyl-tRNA(Tyr) deacylase activity"/>
    <property type="evidence" value="ECO:0007669"/>
    <property type="project" value="TreeGrafter"/>
</dbReference>
<evidence type="ECO:0000256" key="3">
    <source>
        <dbReference type="ARBA" id="ARBA00020007"/>
    </source>
</evidence>
<dbReference type="NCBIfam" id="TIGR00256">
    <property type="entry name" value="D-aminoacyl-tRNA deacylase"/>
    <property type="match status" value="1"/>
</dbReference>
<dbReference type="EC" id="3.1.1.96" evidence="2 6"/>
<dbReference type="InterPro" id="IPR023509">
    <property type="entry name" value="DTD-like_sf"/>
</dbReference>
<accession>A0AAV5QSD3</accession>
<dbReference type="Pfam" id="PF02580">
    <property type="entry name" value="Tyr_Deacylase"/>
    <property type="match status" value="1"/>
</dbReference>
<dbReference type="Gene3D" id="3.50.80.10">
    <property type="entry name" value="D-tyrosyl-tRNA(Tyr) deacylase"/>
    <property type="match status" value="1"/>
</dbReference>
<keyword evidence="6" id="KW-0963">Cytoplasm</keyword>
<keyword evidence="6" id="KW-0694">RNA-binding</keyword>
<dbReference type="PANTHER" id="PTHR10472">
    <property type="entry name" value="D-TYROSYL-TRNA TYR DEACYLASE"/>
    <property type="match status" value="1"/>
</dbReference>
<keyword evidence="8" id="KW-1185">Reference proteome</keyword>
<gene>
    <name evidence="7" type="ORF">DASC09_049560</name>
</gene>
<dbReference type="FunFam" id="3.50.80.10:FF:000001">
    <property type="entry name" value="D-aminoacyl-tRNA deacylase"/>
    <property type="match status" value="1"/>
</dbReference>
<evidence type="ECO:0000313" key="7">
    <source>
        <dbReference type="EMBL" id="GMM37631.1"/>
    </source>
</evidence>
<keyword evidence="6" id="KW-0378">Hydrolase</keyword>
<evidence type="ECO:0000256" key="1">
    <source>
        <dbReference type="ARBA" id="ARBA00009673"/>
    </source>
</evidence>
<dbReference type="EMBL" id="BTFZ01000012">
    <property type="protein sequence ID" value="GMM37631.1"/>
    <property type="molecule type" value="Genomic_DNA"/>
</dbReference>